<proteinExistence type="predicted"/>
<comment type="caution">
    <text evidence="1">The sequence shown here is derived from an EMBL/GenBank/DDBJ whole genome shotgun (WGS) entry which is preliminary data.</text>
</comment>
<evidence type="ECO:0000313" key="2">
    <source>
        <dbReference type="Proteomes" id="UP000789572"/>
    </source>
</evidence>
<dbReference type="Proteomes" id="UP000789572">
    <property type="component" value="Unassembled WGS sequence"/>
</dbReference>
<feature type="non-terminal residue" evidence="1">
    <location>
        <position position="1"/>
    </location>
</feature>
<organism evidence="1 2">
    <name type="scientific">Paraglomus occultum</name>
    <dbReference type="NCBI Taxonomy" id="144539"/>
    <lineage>
        <taxon>Eukaryota</taxon>
        <taxon>Fungi</taxon>
        <taxon>Fungi incertae sedis</taxon>
        <taxon>Mucoromycota</taxon>
        <taxon>Glomeromycotina</taxon>
        <taxon>Glomeromycetes</taxon>
        <taxon>Paraglomerales</taxon>
        <taxon>Paraglomeraceae</taxon>
        <taxon>Paraglomus</taxon>
    </lineage>
</organism>
<accession>A0A9N9GNB6</accession>
<gene>
    <name evidence="1" type="ORF">POCULU_LOCUS8290</name>
</gene>
<name>A0A9N9GNB6_9GLOM</name>
<sequence length="61" mass="6775">LLGRSGSSEMRFLFGAPVTIHTNPQTVDINVRDKTTNKIDKVQLLDYIASTCPSLVGYYTK</sequence>
<dbReference type="AlphaFoldDB" id="A0A9N9GNB6"/>
<dbReference type="EMBL" id="CAJVPJ010002310">
    <property type="protein sequence ID" value="CAG8618223.1"/>
    <property type="molecule type" value="Genomic_DNA"/>
</dbReference>
<evidence type="ECO:0000313" key="1">
    <source>
        <dbReference type="EMBL" id="CAG8618223.1"/>
    </source>
</evidence>
<protein>
    <submittedName>
        <fullName evidence="1">4059_t:CDS:1</fullName>
    </submittedName>
</protein>
<keyword evidence="2" id="KW-1185">Reference proteome</keyword>
<reference evidence="1" key="1">
    <citation type="submission" date="2021-06" db="EMBL/GenBank/DDBJ databases">
        <authorList>
            <person name="Kallberg Y."/>
            <person name="Tangrot J."/>
            <person name="Rosling A."/>
        </authorList>
    </citation>
    <scope>NUCLEOTIDE SEQUENCE</scope>
    <source>
        <strain evidence="1">IA702</strain>
    </source>
</reference>